<dbReference type="Pfam" id="PF00190">
    <property type="entry name" value="Cupin_1"/>
    <property type="match status" value="1"/>
</dbReference>
<gene>
    <name evidence="3" type="ORF">FPZ49_24400</name>
</gene>
<dbReference type="InterPro" id="IPR011051">
    <property type="entry name" value="RmlC_Cupin_sf"/>
</dbReference>
<keyword evidence="4" id="KW-1185">Reference proteome</keyword>
<feature type="compositionally biased region" description="Polar residues" evidence="1">
    <location>
        <begin position="184"/>
        <end position="200"/>
    </location>
</feature>
<sequence>MPAPGFNYASPSALFTFDVNTSPFFKKDANNYINVLGIQQLNTIGNASLLDIYLSAGNVVEPHIHQNSNELVYCVSGSAVVSVINPYTNTLNNYPIQAGQVAMAPQGWLHYEVAQADHTHLIAIFDAPQPDVIFGSDMLRLTPPNVIAYTYCLDTAKLKEVLAPLTSTVIIGPPSDCKIAQVQGVSTSNQPTRSVPNRPNGSGERRCVIGNGWAYQNQENVAIE</sequence>
<dbReference type="SMART" id="SM00835">
    <property type="entry name" value="Cupin_1"/>
    <property type="match status" value="1"/>
</dbReference>
<dbReference type="InterPro" id="IPR014710">
    <property type="entry name" value="RmlC-like_jellyroll"/>
</dbReference>
<evidence type="ECO:0000259" key="2">
    <source>
        <dbReference type="SMART" id="SM00835"/>
    </source>
</evidence>
<feature type="domain" description="Cupin type-1" evidence="2">
    <location>
        <begin position="22"/>
        <end position="159"/>
    </location>
</feature>
<protein>
    <submittedName>
        <fullName evidence="3">Cupin domain-containing protein</fullName>
    </submittedName>
</protein>
<dbReference type="Gene3D" id="2.60.120.10">
    <property type="entry name" value="Jelly Rolls"/>
    <property type="match status" value="1"/>
</dbReference>
<evidence type="ECO:0000313" key="4">
    <source>
        <dbReference type="Proteomes" id="UP000317036"/>
    </source>
</evidence>
<dbReference type="AlphaFoldDB" id="A0A559K5K7"/>
<dbReference type="CDD" id="cd20306">
    <property type="entry name" value="cupin_OxDC-like"/>
    <property type="match status" value="1"/>
</dbReference>
<dbReference type="Proteomes" id="UP000317036">
    <property type="component" value="Unassembled WGS sequence"/>
</dbReference>
<dbReference type="SUPFAM" id="SSF51182">
    <property type="entry name" value="RmlC-like cupins"/>
    <property type="match status" value="1"/>
</dbReference>
<dbReference type="OrthoDB" id="2739624at2"/>
<feature type="region of interest" description="Disordered" evidence="1">
    <location>
        <begin position="184"/>
        <end position="203"/>
    </location>
</feature>
<evidence type="ECO:0000256" key="1">
    <source>
        <dbReference type="SAM" id="MobiDB-lite"/>
    </source>
</evidence>
<evidence type="ECO:0000313" key="3">
    <source>
        <dbReference type="EMBL" id="TVY07383.1"/>
    </source>
</evidence>
<dbReference type="InterPro" id="IPR006045">
    <property type="entry name" value="Cupin_1"/>
</dbReference>
<dbReference type="EMBL" id="VNJI01000038">
    <property type="protein sequence ID" value="TVY07383.1"/>
    <property type="molecule type" value="Genomic_DNA"/>
</dbReference>
<accession>A0A559K5K7</accession>
<dbReference type="RefSeq" id="WP_144851939.1">
    <property type="nucleotide sequence ID" value="NZ_VNJI01000038.1"/>
</dbReference>
<reference evidence="3 4" key="1">
    <citation type="submission" date="2019-07" db="EMBL/GenBank/DDBJ databases">
        <authorList>
            <person name="Kim J."/>
        </authorList>
    </citation>
    <scope>NUCLEOTIDE SEQUENCE [LARGE SCALE GENOMIC DNA]</scope>
    <source>
        <strain evidence="3 4">JC52</strain>
    </source>
</reference>
<name>A0A559K5K7_9BACL</name>
<comment type="caution">
    <text evidence="3">The sequence shown here is derived from an EMBL/GenBank/DDBJ whole genome shotgun (WGS) entry which is preliminary data.</text>
</comment>
<organism evidence="3 4">
    <name type="scientific">Paenibacillus cremeus</name>
    <dbReference type="NCBI Taxonomy" id="2163881"/>
    <lineage>
        <taxon>Bacteria</taxon>
        <taxon>Bacillati</taxon>
        <taxon>Bacillota</taxon>
        <taxon>Bacilli</taxon>
        <taxon>Bacillales</taxon>
        <taxon>Paenibacillaceae</taxon>
        <taxon>Paenibacillus</taxon>
    </lineage>
</organism>
<proteinExistence type="predicted"/>